<sequence length="196" mass="22222">MEERLGVGGLPYLLLMRAFSDWVNSYSLVDLRLDSAMFTWSNNQVLSLMSRLDRMQYQENRWIFNQMCATWLSLDPASLQNAKSPTSPLFQHHHLNLPPYKRLLLLHQGRQWLNPDPSHPSPEEGSRISSFVFISPASPKRRAYPLSSPSSFGWHFVCPCLSGISKGLDFVISETIGRSVIVSWVTPSAPGSNFIQ</sequence>
<evidence type="ECO:0000313" key="2">
    <source>
        <dbReference type="Proteomes" id="UP001234297"/>
    </source>
</evidence>
<keyword evidence="2" id="KW-1185">Reference proteome</keyword>
<reference evidence="1 2" key="1">
    <citation type="journal article" date="2022" name="Hortic Res">
        <title>A haplotype resolved chromosomal level avocado genome allows analysis of novel avocado genes.</title>
        <authorList>
            <person name="Nath O."/>
            <person name="Fletcher S.J."/>
            <person name="Hayward A."/>
            <person name="Shaw L.M."/>
            <person name="Masouleh A.K."/>
            <person name="Furtado A."/>
            <person name="Henry R.J."/>
            <person name="Mitter N."/>
        </authorList>
    </citation>
    <scope>NUCLEOTIDE SEQUENCE [LARGE SCALE GENOMIC DNA]</scope>
    <source>
        <strain evidence="2">cv. Hass</strain>
    </source>
</reference>
<gene>
    <name evidence="1" type="ORF">MRB53_013580</name>
</gene>
<proteinExistence type="predicted"/>
<protein>
    <submittedName>
        <fullName evidence="1">Uncharacterized protein</fullName>
    </submittedName>
</protein>
<comment type="caution">
    <text evidence="1">The sequence shown here is derived from an EMBL/GenBank/DDBJ whole genome shotgun (WGS) entry which is preliminary data.</text>
</comment>
<dbReference type="EMBL" id="CM056812">
    <property type="protein sequence ID" value="KAJ8617394.1"/>
    <property type="molecule type" value="Genomic_DNA"/>
</dbReference>
<accession>A0ACC2K8E0</accession>
<organism evidence="1 2">
    <name type="scientific">Persea americana</name>
    <name type="common">Avocado</name>
    <dbReference type="NCBI Taxonomy" id="3435"/>
    <lineage>
        <taxon>Eukaryota</taxon>
        <taxon>Viridiplantae</taxon>
        <taxon>Streptophyta</taxon>
        <taxon>Embryophyta</taxon>
        <taxon>Tracheophyta</taxon>
        <taxon>Spermatophyta</taxon>
        <taxon>Magnoliopsida</taxon>
        <taxon>Magnoliidae</taxon>
        <taxon>Laurales</taxon>
        <taxon>Lauraceae</taxon>
        <taxon>Persea</taxon>
    </lineage>
</organism>
<name>A0ACC2K8E0_PERAE</name>
<dbReference type="Proteomes" id="UP001234297">
    <property type="component" value="Chromosome 4"/>
</dbReference>
<evidence type="ECO:0000313" key="1">
    <source>
        <dbReference type="EMBL" id="KAJ8617394.1"/>
    </source>
</evidence>